<dbReference type="AlphaFoldDB" id="A0A540VNL0"/>
<sequence>MAVARCPVRTHLSLEVADSCKIRPLGGALQDDGLTMIAHLLPFDAEARFRVACHLLLFGVGAMCFLGLRSPTAFTVFTLVIMLAFALAPERTIKPLLREPLFWLALALFVAVFLRGWLDVSVAEAHGEPTRPDSIWDHARYGLLVPLLMGIGFALHWRYRYGLMLLIGLGFFVWVRHEWHAISARWPWPDGPEINYSFSEGGLIALTLFFLALAGVGAAFTERVRRQRVQFGVHLVVSVAVAISTLAVVVVSHSRSAYVTAAFTLLVVAIVAGCYSWLRGDRRERRIVGATLGAGAVLVLLTSLLAADFLLDKLDRYQGVVIDIVSGEVFRSGIPDDSGWVRAHLVLQGLLDTAERPWIGHGPSSVRYMVDDRFGVGAPAGDGDYHNTYINFAVAMGAPWALLWIAGHVWAIGRAMRHVLVVERDLVMALAIFGMAVAHFTNASFQLRIWSGYNSTAVYLFLMMIVCATVWRSVFSRQRV</sequence>
<proteinExistence type="predicted"/>
<feature type="transmembrane region" description="Helical" evidence="5">
    <location>
        <begin position="232"/>
        <end position="251"/>
    </location>
</feature>
<evidence type="ECO:0000256" key="2">
    <source>
        <dbReference type="ARBA" id="ARBA00022692"/>
    </source>
</evidence>
<dbReference type="Proteomes" id="UP000315400">
    <property type="component" value="Unassembled WGS sequence"/>
</dbReference>
<evidence type="ECO:0000259" key="6">
    <source>
        <dbReference type="Pfam" id="PF04932"/>
    </source>
</evidence>
<keyword evidence="2 5" id="KW-0812">Transmembrane</keyword>
<organism evidence="7 8">
    <name type="scientific">Spiribacter salinus</name>
    <dbReference type="NCBI Taxonomy" id="1335746"/>
    <lineage>
        <taxon>Bacteria</taxon>
        <taxon>Pseudomonadati</taxon>
        <taxon>Pseudomonadota</taxon>
        <taxon>Gammaproteobacteria</taxon>
        <taxon>Chromatiales</taxon>
        <taxon>Ectothiorhodospiraceae</taxon>
        <taxon>Spiribacter</taxon>
    </lineage>
</organism>
<feature type="transmembrane region" description="Helical" evidence="5">
    <location>
        <begin position="138"/>
        <end position="156"/>
    </location>
</feature>
<feature type="transmembrane region" description="Helical" evidence="5">
    <location>
        <begin position="74"/>
        <end position="89"/>
    </location>
</feature>
<feature type="transmembrane region" description="Helical" evidence="5">
    <location>
        <begin position="202"/>
        <end position="220"/>
    </location>
</feature>
<keyword evidence="4 5" id="KW-0472">Membrane</keyword>
<name>A0A540VNL0_9GAMM</name>
<dbReference type="PANTHER" id="PTHR37422">
    <property type="entry name" value="TEICHURONIC ACID BIOSYNTHESIS PROTEIN TUAE"/>
    <property type="match status" value="1"/>
</dbReference>
<feature type="transmembrane region" description="Helical" evidence="5">
    <location>
        <begin position="389"/>
        <end position="413"/>
    </location>
</feature>
<evidence type="ECO:0000256" key="3">
    <source>
        <dbReference type="ARBA" id="ARBA00022989"/>
    </source>
</evidence>
<accession>A0A540VNL0</accession>
<feature type="transmembrane region" description="Helical" evidence="5">
    <location>
        <begin position="163"/>
        <end position="182"/>
    </location>
</feature>
<feature type="transmembrane region" description="Helical" evidence="5">
    <location>
        <begin position="425"/>
        <end position="445"/>
    </location>
</feature>
<feature type="transmembrane region" description="Helical" evidence="5">
    <location>
        <begin position="101"/>
        <end position="118"/>
    </location>
</feature>
<dbReference type="Pfam" id="PF04932">
    <property type="entry name" value="Wzy_C"/>
    <property type="match status" value="1"/>
</dbReference>
<dbReference type="InterPro" id="IPR007016">
    <property type="entry name" value="O-antigen_ligase-rel_domated"/>
</dbReference>
<keyword evidence="7" id="KW-0436">Ligase</keyword>
<keyword evidence="3 5" id="KW-1133">Transmembrane helix</keyword>
<evidence type="ECO:0000313" key="7">
    <source>
        <dbReference type="EMBL" id="TQE98350.1"/>
    </source>
</evidence>
<feature type="transmembrane region" description="Helical" evidence="5">
    <location>
        <begin position="290"/>
        <end position="311"/>
    </location>
</feature>
<evidence type="ECO:0000256" key="4">
    <source>
        <dbReference type="ARBA" id="ARBA00023136"/>
    </source>
</evidence>
<comment type="caution">
    <text evidence="7">The sequence shown here is derived from an EMBL/GenBank/DDBJ whole genome shotgun (WGS) entry which is preliminary data.</text>
</comment>
<feature type="transmembrane region" description="Helical" evidence="5">
    <location>
        <begin position="49"/>
        <end position="68"/>
    </location>
</feature>
<feature type="transmembrane region" description="Helical" evidence="5">
    <location>
        <begin position="457"/>
        <end position="475"/>
    </location>
</feature>
<evidence type="ECO:0000313" key="8">
    <source>
        <dbReference type="Proteomes" id="UP000315400"/>
    </source>
</evidence>
<dbReference type="EMBL" id="VIFK01000219">
    <property type="protein sequence ID" value="TQE98350.1"/>
    <property type="molecule type" value="Genomic_DNA"/>
</dbReference>
<gene>
    <name evidence="7" type="ORF">FKY71_14315</name>
</gene>
<comment type="subcellular location">
    <subcellularLocation>
        <location evidence="1">Membrane</location>
        <topology evidence="1">Multi-pass membrane protein</topology>
    </subcellularLocation>
</comment>
<protein>
    <submittedName>
        <fullName evidence="7">O-antigen ligase family protein</fullName>
    </submittedName>
</protein>
<dbReference type="PANTHER" id="PTHR37422:SF13">
    <property type="entry name" value="LIPOPOLYSACCHARIDE BIOSYNTHESIS PROTEIN PA4999-RELATED"/>
    <property type="match status" value="1"/>
</dbReference>
<dbReference type="InterPro" id="IPR051533">
    <property type="entry name" value="WaaL-like"/>
</dbReference>
<evidence type="ECO:0000256" key="1">
    <source>
        <dbReference type="ARBA" id="ARBA00004141"/>
    </source>
</evidence>
<dbReference type="GO" id="GO:0016874">
    <property type="term" value="F:ligase activity"/>
    <property type="evidence" value="ECO:0007669"/>
    <property type="project" value="UniProtKB-KW"/>
</dbReference>
<feature type="transmembrane region" description="Helical" evidence="5">
    <location>
        <begin position="257"/>
        <end position="278"/>
    </location>
</feature>
<dbReference type="GO" id="GO:0016020">
    <property type="term" value="C:membrane"/>
    <property type="evidence" value="ECO:0007669"/>
    <property type="project" value="UniProtKB-SubCell"/>
</dbReference>
<reference evidence="7 8" key="1">
    <citation type="submission" date="2019-06" db="EMBL/GenBank/DDBJ databases">
        <title>Metagenome assembled Genome of Spiribacter salinus SL48-SHIP from the microbial mat of Salt Lake 48 (Novosibirsk region, Russia).</title>
        <authorList>
            <person name="Shipova A."/>
            <person name="Rozanov A.S."/>
            <person name="Bryanskaya A.V."/>
            <person name="Peltek S.E."/>
        </authorList>
    </citation>
    <scope>NUCLEOTIDE SEQUENCE [LARGE SCALE GENOMIC DNA]</scope>
    <source>
        <strain evidence="7">SL48-SHIP-2</strain>
    </source>
</reference>
<evidence type="ECO:0000256" key="5">
    <source>
        <dbReference type="SAM" id="Phobius"/>
    </source>
</evidence>
<feature type="domain" description="O-antigen ligase-related" evidence="6">
    <location>
        <begin position="241"/>
        <end position="405"/>
    </location>
</feature>